<accession>A0A5N4WRE3</accession>
<name>A0A5N4WRE3_9GAMM</name>
<reference evidence="1 2" key="1">
    <citation type="submission" date="2019-09" db="EMBL/GenBank/DDBJ databases">
        <title>Draft genome sequence of Acinetobacter tandoii W4-4-4 isolated from environmental water sample.</title>
        <authorList>
            <person name="Wee S.K."/>
            <person name="Yan B."/>
            <person name="Mustaffa S.B."/>
            <person name="Yap E.P.H."/>
        </authorList>
    </citation>
    <scope>NUCLEOTIDE SEQUENCE [LARGE SCALE GENOMIC DNA]</scope>
    <source>
        <strain evidence="1 2">W4-4-4</strain>
    </source>
</reference>
<evidence type="ECO:0000313" key="2">
    <source>
        <dbReference type="Proteomes" id="UP000325788"/>
    </source>
</evidence>
<dbReference type="EMBL" id="VXLD01000002">
    <property type="protein sequence ID" value="KAB1858283.1"/>
    <property type="molecule type" value="Genomic_DNA"/>
</dbReference>
<organism evidence="1 2">
    <name type="scientific">Acinetobacter tandoii</name>
    <dbReference type="NCBI Taxonomy" id="202954"/>
    <lineage>
        <taxon>Bacteria</taxon>
        <taxon>Pseudomonadati</taxon>
        <taxon>Pseudomonadota</taxon>
        <taxon>Gammaproteobacteria</taxon>
        <taxon>Moraxellales</taxon>
        <taxon>Moraxellaceae</taxon>
        <taxon>Acinetobacter</taxon>
    </lineage>
</organism>
<gene>
    <name evidence="1" type="ORF">F4W09_03490</name>
</gene>
<evidence type="ECO:0000313" key="1">
    <source>
        <dbReference type="EMBL" id="KAB1858283.1"/>
    </source>
</evidence>
<dbReference type="AlphaFoldDB" id="A0A5N4WRE3"/>
<comment type="caution">
    <text evidence="1">The sequence shown here is derived from an EMBL/GenBank/DDBJ whole genome shotgun (WGS) entry which is preliminary data.</text>
</comment>
<proteinExistence type="predicted"/>
<dbReference type="Proteomes" id="UP000325788">
    <property type="component" value="Unassembled WGS sequence"/>
</dbReference>
<sequence length="61" mass="6663">MSNEWIISRTDELVKTRNPQALKTAELINKAIDTGKPVNKIVVGVNDSRAVTLNLGNKVTS</sequence>
<protein>
    <submittedName>
        <fullName evidence="1">Uncharacterized protein</fullName>
    </submittedName>
</protein>